<keyword evidence="6" id="KW-1185">Reference proteome</keyword>
<proteinExistence type="predicted"/>
<dbReference type="SUPFAM" id="SSF52540">
    <property type="entry name" value="P-loop containing nucleoside triphosphate hydrolases"/>
    <property type="match status" value="1"/>
</dbReference>
<dbReference type="InterPro" id="IPR017911">
    <property type="entry name" value="MacB-like_ATP-bd"/>
</dbReference>
<dbReference type="InterPro" id="IPR019895">
    <property type="entry name" value="L_ocin_972_ABC"/>
</dbReference>
<dbReference type="Proteomes" id="UP000009885">
    <property type="component" value="Unassembled WGS sequence"/>
</dbReference>
<reference evidence="5 6" key="1">
    <citation type="journal article" date="2013" name="Genome Announc.">
        <title>Genome Sequence of Staphylococcus massiliensis Strain S46, Isolated from the Surface of Healthy Human Skin.</title>
        <authorList>
            <person name="Srivastav R."/>
            <person name="Singh A."/>
            <person name="Jangir P.K."/>
            <person name="Kumari C."/>
            <person name="Muduli S."/>
            <person name="Sharma R."/>
        </authorList>
    </citation>
    <scope>NUCLEOTIDE SEQUENCE [LARGE SCALE GENOMIC DNA]</scope>
    <source>
        <strain evidence="5 6">S46</strain>
    </source>
</reference>
<dbReference type="GO" id="GO:0022857">
    <property type="term" value="F:transmembrane transporter activity"/>
    <property type="evidence" value="ECO:0007669"/>
    <property type="project" value="TreeGrafter"/>
</dbReference>
<dbReference type="SMART" id="SM00382">
    <property type="entry name" value="AAA"/>
    <property type="match status" value="1"/>
</dbReference>
<comment type="caution">
    <text evidence="5">The sequence shown here is derived from an EMBL/GenBank/DDBJ whole genome shotgun (WGS) entry which is preliminary data.</text>
</comment>
<dbReference type="OrthoDB" id="9791546at2"/>
<evidence type="ECO:0000256" key="3">
    <source>
        <dbReference type="ARBA" id="ARBA00022840"/>
    </source>
</evidence>
<organism evidence="5 6">
    <name type="scientific">Staphylococcus massiliensis S46</name>
    <dbReference type="NCBI Taxonomy" id="1229783"/>
    <lineage>
        <taxon>Bacteria</taxon>
        <taxon>Bacillati</taxon>
        <taxon>Bacillota</taxon>
        <taxon>Bacilli</taxon>
        <taxon>Bacillales</taxon>
        <taxon>Staphylococcaceae</taxon>
        <taxon>Staphylococcus</taxon>
    </lineage>
</organism>
<dbReference type="InterPro" id="IPR027417">
    <property type="entry name" value="P-loop_NTPase"/>
</dbReference>
<dbReference type="InterPro" id="IPR017871">
    <property type="entry name" value="ABC_transporter-like_CS"/>
</dbReference>
<gene>
    <name evidence="5" type="ORF">C273_03610</name>
</gene>
<evidence type="ECO:0000259" key="4">
    <source>
        <dbReference type="PROSITE" id="PS50893"/>
    </source>
</evidence>
<dbReference type="PANTHER" id="PTHR24220">
    <property type="entry name" value="IMPORT ATP-BINDING PROTEIN"/>
    <property type="match status" value="1"/>
</dbReference>
<dbReference type="EMBL" id="AMSQ01000004">
    <property type="protein sequence ID" value="EKU49950.1"/>
    <property type="molecule type" value="Genomic_DNA"/>
</dbReference>
<protein>
    <submittedName>
        <fullName evidence="5">ABC transporter ATP-binding protein</fullName>
    </submittedName>
</protein>
<evidence type="ECO:0000256" key="1">
    <source>
        <dbReference type="ARBA" id="ARBA00022448"/>
    </source>
</evidence>
<dbReference type="GO" id="GO:0016887">
    <property type="term" value="F:ATP hydrolysis activity"/>
    <property type="evidence" value="ECO:0007669"/>
    <property type="project" value="InterPro"/>
</dbReference>
<keyword evidence="1" id="KW-0813">Transport</keyword>
<sequence length="208" mass="23894">MIQLNNFTKRYGQNTIFDSYYLSIAEGVMVAITGKSGSGKSTLLNCICGLEKFDTGEVWINSKNIAKLSRRQKMLMYRNEFGYLFQNYALVSYETIEYNLNLVLTYMKLSQKEKRERMRNVLEKVGLEHPLKTKVFTLSGGEQQRVALARLLLKKPKIIFADEPTGALDDKNKHEVMQLITSLKGQSTICIVTHDPEVIQYCDYEVKL</sequence>
<dbReference type="RefSeq" id="WP_009382632.1">
    <property type="nucleotide sequence ID" value="NZ_AMSQ01000004.1"/>
</dbReference>
<keyword evidence="2" id="KW-0547">Nucleotide-binding</keyword>
<name>K9B8A1_9STAP</name>
<evidence type="ECO:0000313" key="5">
    <source>
        <dbReference type="EMBL" id="EKU49950.1"/>
    </source>
</evidence>
<dbReference type="eggNOG" id="COG1136">
    <property type="taxonomic scope" value="Bacteria"/>
</dbReference>
<dbReference type="Pfam" id="PF00005">
    <property type="entry name" value="ABC_tran"/>
    <property type="match status" value="1"/>
</dbReference>
<dbReference type="InterPro" id="IPR003593">
    <property type="entry name" value="AAA+_ATPase"/>
</dbReference>
<keyword evidence="3 5" id="KW-0067">ATP-binding</keyword>
<dbReference type="PROSITE" id="PS00211">
    <property type="entry name" value="ABC_TRANSPORTER_1"/>
    <property type="match status" value="1"/>
</dbReference>
<dbReference type="AlphaFoldDB" id="K9B8A1"/>
<evidence type="ECO:0000256" key="2">
    <source>
        <dbReference type="ARBA" id="ARBA00022741"/>
    </source>
</evidence>
<dbReference type="GO" id="GO:0005886">
    <property type="term" value="C:plasma membrane"/>
    <property type="evidence" value="ECO:0007669"/>
    <property type="project" value="TreeGrafter"/>
</dbReference>
<accession>K9B8A1</accession>
<dbReference type="InterPro" id="IPR003439">
    <property type="entry name" value="ABC_transporter-like_ATP-bd"/>
</dbReference>
<dbReference type="PATRIC" id="fig|1229783.3.peg.727"/>
<feature type="domain" description="ABC transporter" evidence="4">
    <location>
        <begin position="2"/>
        <end position="208"/>
    </location>
</feature>
<dbReference type="STRING" id="1229783.C273_03610"/>
<dbReference type="InterPro" id="IPR015854">
    <property type="entry name" value="ABC_transpr_LolD-like"/>
</dbReference>
<dbReference type="Gene3D" id="3.40.50.300">
    <property type="entry name" value="P-loop containing nucleotide triphosphate hydrolases"/>
    <property type="match status" value="1"/>
</dbReference>
<dbReference type="GO" id="GO:0005524">
    <property type="term" value="F:ATP binding"/>
    <property type="evidence" value="ECO:0007669"/>
    <property type="project" value="UniProtKB-KW"/>
</dbReference>
<dbReference type="CDD" id="cd03255">
    <property type="entry name" value="ABC_MJ0796_LolCDE_FtsE"/>
    <property type="match status" value="1"/>
</dbReference>
<dbReference type="PROSITE" id="PS50893">
    <property type="entry name" value="ABC_TRANSPORTER_2"/>
    <property type="match status" value="1"/>
</dbReference>
<dbReference type="PANTHER" id="PTHR24220:SF86">
    <property type="entry name" value="ABC TRANSPORTER ABCH.1"/>
    <property type="match status" value="1"/>
</dbReference>
<dbReference type="NCBIfam" id="TIGR03608">
    <property type="entry name" value="L_ocin_972_ABC"/>
    <property type="match status" value="1"/>
</dbReference>
<evidence type="ECO:0000313" key="6">
    <source>
        <dbReference type="Proteomes" id="UP000009885"/>
    </source>
</evidence>